<dbReference type="Pfam" id="PF26215">
    <property type="entry name" value="HTH_animal"/>
    <property type="match status" value="1"/>
</dbReference>
<protein>
    <recommendedName>
        <fullName evidence="2">Helix-turn-helix domain-containing protein</fullName>
    </recommendedName>
</protein>
<feature type="compositionally biased region" description="Polar residues" evidence="1">
    <location>
        <begin position="644"/>
        <end position="658"/>
    </location>
</feature>
<organism evidence="3 4">
    <name type="scientific">Ranitomeya imitator</name>
    <name type="common">mimic poison frog</name>
    <dbReference type="NCBI Taxonomy" id="111125"/>
    <lineage>
        <taxon>Eukaryota</taxon>
        <taxon>Metazoa</taxon>
        <taxon>Chordata</taxon>
        <taxon>Craniata</taxon>
        <taxon>Vertebrata</taxon>
        <taxon>Euteleostomi</taxon>
        <taxon>Amphibia</taxon>
        <taxon>Batrachia</taxon>
        <taxon>Anura</taxon>
        <taxon>Neobatrachia</taxon>
        <taxon>Hyloidea</taxon>
        <taxon>Dendrobatidae</taxon>
        <taxon>Dendrobatinae</taxon>
        <taxon>Ranitomeya</taxon>
    </lineage>
</organism>
<dbReference type="InterPro" id="IPR058912">
    <property type="entry name" value="HTH_animal"/>
</dbReference>
<accession>A0ABN9KYP6</accession>
<feature type="compositionally biased region" description="Basic residues" evidence="1">
    <location>
        <begin position="43"/>
        <end position="52"/>
    </location>
</feature>
<proteinExistence type="predicted"/>
<evidence type="ECO:0000256" key="1">
    <source>
        <dbReference type="SAM" id="MobiDB-lite"/>
    </source>
</evidence>
<comment type="caution">
    <text evidence="3">The sequence shown here is derived from an EMBL/GenBank/DDBJ whole genome shotgun (WGS) entry which is preliminary data.</text>
</comment>
<keyword evidence="4" id="KW-1185">Reference proteome</keyword>
<dbReference type="Proteomes" id="UP001176940">
    <property type="component" value="Unassembled WGS sequence"/>
</dbReference>
<dbReference type="PANTHER" id="PTHR21301:SF12">
    <property type="match status" value="1"/>
</dbReference>
<evidence type="ECO:0000259" key="2">
    <source>
        <dbReference type="Pfam" id="PF26215"/>
    </source>
</evidence>
<evidence type="ECO:0000313" key="4">
    <source>
        <dbReference type="Proteomes" id="UP001176940"/>
    </source>
</evidence>
<dbReference type="PANTHER" id="PTHR21301">
    <property type="entry name" value="REVERSE TRANSCRIPTASE"/>
    <property type="match status" value="1"/>
</dbReference>
<name>A0ABN9KYP6_9NEOB</name>
<feature type="region of interest" description="Disordered" evidence="1">
    <location>
        <begin position="41"/>
        <end position="66"/>
    </location>
</feature>
<feature type="compositionally biased region" description="Basic and acidic residues" evidence="1">
    <location>
        <begin position="616"/>
        <end position="630"/>
    </location>
</feature>
<feature type="region of interest" description="Disordered" evidence="1">
    <location>
        <begin position="644"/>
        <end position="669"/>
    </location>
</feature>
<gene>
    <name evidence="3" type="ORF">RIMI_LOCUS2503933</name>
</gene>
<sequence>MAIHHLFQESETDKTGLQSILHQFRERFWFRTLFFFRTTSRPRPQRKTRRGQRTWTRTTQDGNQVSGTDITNNIVYNISSHSFQPPHIYHPVKTYIELVKNYARKVLESIERGNHHVRHNLTVEEKRALSTLKDNKQIIIKPADKGGSIVVLDRDYYMHEIRTQLRDVDMYQPIGNNPTFEISREIKYLVAHYTTTGTIDTKLGEFLVKQHLVTSVFYTLPKIHKHPLRPPGRPIVASTESLLSPLAITLEKILSPLVPRIKSYLKGNLSPEFGGTGFGETTDKLSVSLYGCEQLVHEYKTPGGIESVMSFLSSHTNFSSQQHKFCKDLLTLFFIQRKGTAMGSNMAPLYANIFMYRFELSYVYTHLSFISYVIFWRRYIDDVFLIWTGDVETLSNFHRDLNSSLPGLTFSLSHDPVSMNFLVTRVIINEFREVETDLFVKSTDRNSLLKYDSCHPHHIKRALPKSHHDRVDRIVSNPEVSYIRHQEINEKFHVRGYPDHVLTSSRDTTRLDCPCGLGYVGETTQQIRDRISKHKSTIRAAGPRKDAVAQIQHWNIDKEQGRQTQVELNSKAANELTKTPEGGSPETAIPLVTTEICCNLSTTESTPGQSEDSTCPEEKRGWNPELQKNGETKVAELARLLRANSANGKNDTQSSWSAETKHLRYVSKV</sequence>
<evidence type="ECO:0000313" key="3">
    <source>
        <dbReference type="EMBL" id="CAJ0925426.1"/>
    </source>
</evidence>
<dbReference type="EMBL" id="CAUEEQ010003510">
    <property type="protein sequence ID" value="CAJ0925426.1"/>
    <property type="molecule type" value="Genomic_DNA"/>
</dbReference>
<feature type="region of interest" description="Disordered" evidence="1">
    <location>
        <begin position="602"/>
        <end position="630"/>
    </location>
</feature>
<feature type="compositionally biased region" description="Polar residues" evidence="1">
    <location>
        <begin position="602"/>
        <end position="613"/>
    </location>
</feature>
<reference evidence="3" key="1">
    <citation type="submission" date="2023-07" db="EMBL/GenBank/DDBJ databases">
        <authorList>
            <person name="Stuckert A."/>
        </authorList>
    </citation>
    <scope>NUCLEOTIDE SEQUENCE</scope>
</reference>
<feature type="domain" description="Helix-turn-helix" evidence="2">
    <location>
        <begin position="448"/>
        <end position="504"/>
    </location>
</feature>